<evidence type="ECO:0000259" key="2">
    <source>
        <dbReference type="PROSITE" id="PS50883"/>
    </source>
</evidence>
<dbReference type="CDD" id="cd01948">
    <property type="entry name" value="EAL"/>
    <property type="match status" value="1"/>
</dbReference>
<dbReference type="Gene3D" id="3.30.70.270">
    <property type="match status" value="1"/>
</dbReference>
<dbReference type="eggNOG" id="COG5001">
    <property type="taxonomic scope" value="Bacteria"/>
</dbReference>
<proteinExistence type="predicted"/>
<dbReference type="PROSITE" id="PS50883">
    <property type="entry name" value="EAL"/>
    <property type="match status" value="1"/>
</dbReference>
<dbReference type="KEGG" id="eac:EAL2_808p00440"/>
<feature type="domain" description="EAL" evidence="2">
    <location>
        <begin position="489"/>
        <end position="742"/>
    </location>
</feature>
<dbReference type="InterPro" id="IPR001633">
    <property type="entry name" value="EAL_dom"/>
</dbReference>
<dbReference type="EMBL" id="CP007453">
    <property type="protein sequence ID" value="AHM57551.1"/>
    <property type="molecule type" value="Genomic_DNA"/>
</dbReference>
<dbReference type="SMART" id="SM00267">
    <property type="entry name" value="GGDEF"/>
    <property type="match status" value="1"/>
</dbReference>
<dbReference type="SUPFAM" id="SSF141868">
    <property type="entry name" value="EAL domain-like"/>
    <property type="match status" value="1"/>
</dbReference>
<dbReference type="SMART" id="SM00062">
    <property type="entry name" value="PBPb"/>
    <property type="match status" value="1"/>
</dbReference>
<dbReference type="OrthoDB" id="9762141at2"/>
<dbReference type="HOGENOM" id="CLU_000445_70_36_9"/>
<dbReference type="Proteomes" id="UP000019591">
    <property type="component" value="Plasmid EAL2_808p"/>
</dbReference>
<dbReference type="InterPro" id="IPR043128">
    <property type="entry name" value="Rev_trsase/Diguanyl_cyclase"/>
</dbReference>
<feature type="chain" id="PRO_5004915309" evidence="1">
    <location>
        <begin position="22"/>
        <end position="743"/>
    </location>
</feature>
<dbReference type="Pfam" id="PF00990">
    <property type="entry name" value="GGDEF"/>
    <property type="match status" value="1"/>
</dbReference>
<dbReference type="Gene3D" id="3.40.190.10">
    <property type="entry name" value="Periplasmic binding protein-like II"/>
    <property type="match status" value="2"/>
</dbReference>
<dbReference type="RefSeq" id="WP_025436466.1">
    <property type="nucleotide sequence ID" value="NZ_CP007453.1"/>
</dbReference>
<dbReference type="SUPFAM" id="SSF53850">
    <property type="entry name" value="Periplasmic binding protein-like II"/>
    <property type="match status" value="1"/>
</dbReference>
<feature type="domain" description="GGDEF" evidence="3">
    <location>
        <begin position="347"/>
        <end position="480"/>
    </location>
</feature>
<organism evidence="4 5">
    <name type="scientific">Peptoclostridium acidaminophilum DSM 3953</name>
    <dbReference type="NCBI Taxonomy" id="1286171"/>
    <lineage>
        <taxon>Bacteria</taxon>
        <taxon>Bacillati</taxon>
        <taxon>Bacillota</taxon>
        <taxon>Clostridia</taxon>
        <taxon>Peptostreptococcales</taxon>
        <taxon>Peptoclostridiaceae</taxon>
        <taxon>Peptoclostridium</taxon>
    </lineage>
</organism>
<dbReference type="PROSITE" id="PS50887">
    <property type="entry name" value="GGDEF"/>
    <property type="match status" value="1"/>
</dbReference>
<dbReference type="CDD" id="cd01949">
    <property type="entry name" value="GGDEF"/>
    <property type="match status" value="1"/>
</dbReference>
<dbReference type="PATRIC" id="fig|1286171.3.peg.2221"/>
<gene>
    <name evidence="4" type="ORF">EAL2_808p00440</name>
</gene>
<dbReference type="NCBIfam" id="TIGR00254">
    <property type="entry name" value="GGDEF"/>
    <property type="match status" value="1"/>
</dbReference>
<dbReference type="InterPro" id="IPR035919">
    <property type="entry name" value="EAL_sf"/>
</dbReference>
<name>W8U9L6_PEPAC</name>
<keyword evidence="4" id="KW-0614">Plasmid</keyword>
<dbReference type="InterPro" id="IPR050706">
    <property type="entry name" value="Cyclic-di-GMP_PDE-like"/>
</dbReference>
<evidence type="ECO:0000259" key="3">
    <source>
        <dbReference type="PROSITE" id="PS50887"/>
    </source>
</evidence>
<geneLocation type="plasmid" evidence="4 5">
    <name>EAL2_808p</name>
</geneLocation>
<dbReference type="Gene3D" id="3.20.20.450">
    <property type="entry name" value="EAL domain"/>
    <property type="match status" value="1"/>
</dbReference>
<dbReference type="PANTHER" id="PTHR33121:SF70">
    <property type="entry name" value="SIGNALING PROTEIN YKOW"/>
    <property type="match status" value="1"/>
</dbReference>
<dbReference type="InterPro" id="IPR029787">
    <property type="entry name" value="Nucleotide_cyclase"/>
</dbReference>
<dbReference type="Pfam" id="PF00563">
    <property type="entry name" value="EAL"/>
    <property type="match status" value="1"/>
</dbReference>
<evidence type="ECO:0000313" key="5">
    <source>
        <dbReference type="Proteomes" id="UP000019591"/>
    </source>
</evidence>
<feature type="signal peptide" evidence="1">
    <location>
        <begin position="1"/>
        <end position="21"/>
    </location>
</feature>
<dbReference type="InterPro" id="IPR000160">
    <property type="entry name" value="GGDEF_dom"/>
</dbReference>
<keyword evidence="5" id="KW-1185">Reference proteome</keyword>
<evidence type="ECO:0000256" key="1">
    <source>
        <dbReference type="SAM" id="SignalP"/>
    </source>
</evidence>
<accession>W8U9L6</accession>
<dbReference type="SUPFAM" id="SSF55073">
    <property type="entry name" value="Nucleotide cyclase"/>
    <property type="match status" value="1"/>
</dbReference>
<dbReference type="GO" id="GO:0071111">
    <property type="term" value="F:cyclic-guanylate-specific phosphodiesterase activity"/>
    <property type="evidence" value="ECO:0007669"/>
    <property type="project" value="InterPro"/>
</dbReference>
<protein>
    <submittedName>
        <fullName evidence="4">Putative signaling protein</fullName>
    </submittedName>
</protein>
<dbReference type="Pfam" id="PF00497">
    <property type="entry name" value="SBP_bac_3"/>
    <property type="match status" value="1"/>
</dbReference>
<dbReference type="PANTHER" id="PTHR33121">
    <property type="entry name" value="CYCLIC DI-GMP PHOSPHODIESTERASE PDEF"/>
    <property type="match status" value="1"/>
</dbReference>
<reference evidence="4 5" key="1">
    <citation type="journal article" date="2014" name="Genome Announc.">
        <title>Complete Genome Sequence of Amino Acid-Utilizing Eubacterium acidaminophilum al-2 (DSM 3953).</title>
        <authorList>
            <person name="Poehlein A."/>
            <person name="Andreesen J.R."/>
            <person name="Daniel R."/>
        </authorList>
    </citation>
    <scope>NUCLEOTIDE SEQUENCE [LARGE SCALE GENOMIC DNA]</scope>
    <source>
        <strain evidence="4 5">DSM 3953</strain>
        <plasmid evidence="5">Plasmid EAL2_808p</plasmid>
    </source>
</reference>
<dbReference type="InterPro" id="IPR001638">
    <property type="entry name" value="Solute-binding_3/MltF_N"/>
</dbReference>
<dbReference type="SMART" id="SM00052">
    <property type="entry name" value="EAL"/>
    <property type="match status" value="1"/>
</dbReference>
<sequence length="743" mass="83726">MRFIASFLIILTLLTSNICSAQTLRVGTYEDKPLVFKGEKGKPQGFAIDVLEEIARQQGFDVTYSHSNFSESISRIKSGEIDILVDVIQTPERDNFMNFTKESLMENWGIVITKPLDDINTIFALSEKRVAVLEDDIYGENFMEQLDMFKVSAHIVKADSYEQVISMIENGSADAGVLNKLAISQHKADRPVSFKETPVIFSPVQMKYGFSKNVDSEFIERFDSALLGMKKYPFSEFYEASSRWFPTQESKQLPYWSKISLYSLLGATLLSCVMALIFKRKSSRARRELESTYSEVVELNRKLQKDCSKIKQKNELIKKLAYYDQITGLKNKQSLDYDLGKLCTAGEEFAVAFFSIDNLKGISSALGHRGRDMLAKKVSERLSLAAHRYDSIYRWEGTEFVLIVKGPASCRKGELLAKETMSLFKSSMQIKGSPVFVSGSMGISRFPEDSKNPGELIKKAAMALEHVQLSGRNGYRFYDEKLSNKTARDFLMETKLREALLSDELQVYYQPRVDSSSGSIVGLEALVRWFDCDGKSIRPDEFIPIAEDSGLITGVGEVVLHKACAHAKQLCDAGYPLPVSVNLSPKQFEDSGLLNILDDALFNSGLDHSLLELEITENAVLGNLAESIKTLELIRSRGIKLLLDDFGTGYSSLNYLMSLPLDFLKIDKIFMDKLFQDTKHENIVEFIIVLAKSLGLKIIAEGIEEPEQLDYLKRKCCDEYQGYLFSKPLPFESLLELVGDNFS</sequence>
<dbReference type="AlphaFoldDB" id="W8U9L6"/>
<evidence type="ECO:0000313" key="4">
    <source>
        <dbReference type="EMBL" id="AHM57551.1"/>
    </source>
</evidence>
<keyword evidence="1" id="KW-0732">Signal</keyword>